<keyword evidence="1" id="KW-0812">Transmembrane</keyword>
<name>U3B7M4_AQUA1</name>
<keyword evidence="1" id="KW-0472">Membrane</keyword>
<keyword evidence="3" id="KW-1185">Reference proteome</keyword>
<evidence type="ECO:0000256" key="1">
    <source>
        <dbReference type="SAM" id="Phobius"/>
    </source>
</evidence>
<feature type="transmembrane region" description="Helical" evidence="1">
    <location>
        <begin position="125"/>
        <end position="144"/>
    </location>
</feature>
<comment type="caution">
    <text evidence="2">The sequence shown here is derived from an EMBL/GenBank/DDBJ whole genome shotgun (WGS) entry which is preliminary data.</text>
</comment>
<feature type="transmembrane region" description="Helical" evidence="1">
    <location>
        <begin position="100"/>
        <end position="119"/>
    </location>
</feature>
<feature type="transmembrane region" description="Helical" evidence="1">
    <location>
        <begin position="188"/>
        <end position="211"/>
    </location>
</feature>
<dbReference type="Proteomes" id="UP000016560">
    <property type="component" value="Unassembled WGS sequence"/>
</dbReference>
<dbReference type="RefSeq" id="WP_021700945.1">
    <property type="nucleotide sequence ID" value="NZ_BATI01000016.1"/>
</dbReference>
<sequence>MKSRLYLLWVVALFACAFLIVPLRQLHGLALIPGDIGDARLNNYFLENIYQFFFGESESLWHPGFFSPFPYVLGFSDNLFGSAPVYLLVRIFVEQSDTAFQLWFLLGYAANFAAAYYALRIMGGSPLASSVGALIFAFALPTTAHAGHAQLHYRFGVPLAMAFFTLFLEQKKYRLLVISGGWLVWQFYTGIYIGFFTLLLLAAGAGMHIIYCRYRLAQPVVQALREFCTQWHNQSRYEKWQILVGLAGLLIALVVLFYPYIQVSMLYGAERSWGEIAMMLPRPQSYFLSDGSYFWSWPEAEIFKDIPMRHEHQMFMGAIPMLLAAMGLLVGAHRGSVHASTVMAGVLLGLIILTLYAGGFSLWYVLHNLPLASAIRVMTRLDQVLLFPVAYLVVQAIDYSREKWRWGSRLVVLVVLPLMLLESAATSMYVSNKNEWRDRLSLIEASVPESVSSDSIMFFAQRQGPYFADELDAMWVSLRYGVKTLNGYSGFSPPGYTSEYGKDCAELPRRVTSFMSFADENNDESAYRELMKKIVSVGFEGCDPLWMENIPGSVSFVGRQYTQEEVRKLAYRFDSVSRSDGKAIVRLSVLNAGNLAIAAGSRTNTPVRISWRFLDATGRPASGWDARMGLPFDIPAKGELSVSLPIDSSMEIRGGSLQVSLVQEGIFWAHDIGVQPLTIPWQ</sequence>
<feature type="transmembrane region" description="Helical" evidence="1">
    <location>
        <begin position="314"/>
        <end position="332"/>
    </location>
</feature>
<organism evidence="2 3">
    <name type="scientific">Aquipseudomonas alcaligenes (strain ATCC 14909 / DSM 50342 / CCUG 1425 / JCM 20561 / NBRC 14159 / NCIMB 9945 / NCTC 10367 / 1577)</name>
    <name type="common">Pseudomonas alcaligenes</name>
    <dbReference type="NCBI Taxonomy" id="1215092"/>
    <lineage>
        <taxon>Bacteria</taxon>
        <taxon>Pseudomonadati</taxon>
        <taxon>Pseudomonadota</taxon>
        <taxon>Gammaproteobacteria</taxon>
        <taxon>Pseudomonadales</taxon>
        <taxon>Pseudomonadaceae</taxon>
        <taxon>Aquipseudomonas</taxon>
    </lineage>
</organism>
<dbReference type="EMBL" id="BATI01000016">
    <property type="protein sequence ID" value="GAD62858.1"/>
    <property type="molecule type" value="Genomic_DNA"/>
</dbReference>
<dbReference type="PROSITE" id="PS51257">
    <property type="entry name" value="PROKAR_LIPOPROTEIN"/>
    <property type="match status" value="1"/>
</dbReference>
<evidence type="ECO:0000313" key="2">
    <source>
        <dbReference type="EMBL" id="GAD62858.1"/>
    </source>
</evidence>
<evidence type="ECO:0000313" key="3">
    <source>
        <dbReference type="Proteomes" id="UP000016560"/>
    </source>
</evidence>
<feature type="transmembrane region" description="Helical" evidence="1">
    <location>
        <begin position="344"/>
        <end position="366"/>
    </location>
</feature>
<dbReference type="AlphaFoldDB" id="U3B7M4"/>
<evidence type="ECO:0008006" key="4">
    <source>
        <dbReference type="Google" id="ProtNLM"/>
    </source>
</evidence>
<gene>
    <name evidence="2" type="ORF">PA6_016_01310</name>
</gene>
<accession>U3B7M4</accession>
<feature type="transmembrane region" description="Helical" evidence="1">
    <location>
        <begin position="242"/>
        <end position="261"/>
    </location>
</feature>
<dbReference type="eggNOG" id="COG1971">
    <property type="taxonomic scope" value="Bacteria"/>
</dbReference>
<feature type="transmembrane region" description="Helical" evidence="1">
    <location>
        <begin position="151"/>
        <end position="168"/>
    </location>
</feature>
<protein>
    <recommendedName>
        <fullName evidence="4">YfhO family protein</fullName>
    </recommendedName>
</protein>
<keyword evidence="1" id="KW-1133">Transmembrane helix</keyword>
<feature type="transmembrane region" description="Helical" evidence="1">
    <location>
        <begin position="69"/>
        <end position="88"/>
    </location>
</feature>
<proteinExistence type="predicted"/>
<dbReference type="OrthoDB" id="8878859at2"/>
<reference evidence="2" key="1">
    <citation type="submission" date="2024-09" db="EMBL/GenBank/DDBJ databases">
        <title>Whole genome shotgun sequence of Pseudomonas alcaligenes NBRC 14159.</title>
        <authorList>
            <person name="Yoshida I."/>
            <person name="Hosoyama A."/>
            <person name="Tsuchikane K."/>
            <person name="Noguchi M."/>
            <person name="Hirakata S."/>
            <person name="Ando Y."/>
            <person name="Ohji S."/>
            <person name="Yamazoe A."/>
            <person name="Yamazaki S."/>
            <person name="Fujita N."/>
        </authorList>
    </citation>
    <scope>NUCLEOTIDE SEQUENCE</scope>
    <source>
        <strain evidence="2">NBRC 14159</strain>
    </source>
</reference>